<dbReference type="EMBL" id="CAJOAX010001184">
    <property type="protein sequence ID" value="CAF3693391.1"/>
    <property type="molecule type" value="Genomic_DNA"/>
</dbReference>
<evidence type="ECO:0000313" key="2">
    <source>
        <dbReference type="EMBL" id="CAF0887978.1"/>
    </source>
</evidence>
<evidence type="ECO:0000313" key="4">
    <source>
        <dbReference type="EMBL" id="CAF3672393.1"/>
    </source>
</evidence>
<keyword evidence="1" id="KW-1133">Transmembrane helix</keyword>
<evidence type="ECO:0000256" key="1">
    <source>
        <dbReference type="SAM" id="Phobius"/>
    </source>
</evidence>
<name>A0A814B8S9_9BILA</name>
<dbReference type="EMBL" id="CAJNOO010000280">
    <property type="protein sequence ID" value="CAF0887978.1"/>
    <property type="molecule type" value="Genomic_DNA"/>
</dbReference>
<dbReference type="AlphaFoldDB" id="A0A814B8S9"/>
<keyword evidence="1" id="KW-0472">Membrane</keyword>
<dbReference type="Proteomes" id="UP000663874">
    <property type="component" value="Unassembled WGS sequence"/>
</dbReference>
<organism evidence="3 6">
    <name type="scientific">Rotaria sordida</name>
    <dbReference type="NCBI Taxonomy" id="392033"/>
    <lineage>
        <taxon>Eukaryota</taxon>
        <taxon>Metazoa</taxon>
        <taxon>Spiralia</taxon>
        <taxon>Gnathifera</taxon>
        <taxon>Rotifera</taxon>
        <taxon>Eurotatoria</taxon>
        <taxon>Bdelloidea</taxon>
        <taxon>Philodinida</taxon>
        <taxon>Philodinidae</taxon>
        <taxon>Rotaria</taxon>
    </lineage>
</organism>
<dbReference type="EMBL" id="CAJOBE010000670">
    <property type="protein sequence ID" value="CAF3672393.1"/>
    <property type="molecule type" value="Genomic_DNA"/>
</dbReference>
<evidence type="ECO:0008006" key="7">
    <source>
        <dbReference type="Google" id="ProtNLM"/>
    </source>
</evidence>
<dbReference type="Proteomes" id="UP000663882">
    <property type="component" value="Unassembled WGS sequence"/>
</dbReference>
<evidence type="ECO:0000313" key="3">
    <source>
        <dbReference type="EMBL" id="CAF0924771.1"/>
    </source>
</evidence>
<dbReference type="Proteomes" id="UP000663823">
    <property type="component" value="Unassembled WGS sequence"/>
</dbReference>
<protein>
    <recommendedName>
        <fullName evidence="7">MARVEL domain-containing protein</fullName>
    </recommendedName>
</protein>
<dbReference type="OrthoDB" id="10038342at2759"/>
<accession>A0A814B8S9</accession>
<dbReference type="Proteomes" id="UP000663889">
    <property type="component" value="Unassembled WGS sequence"/>
</dbReference>
<proteinExistence type="predicted"/>
<sequence length="142" mass="15838">MADLRRIVIILMAVACVVNVIGVIHCHVNYPYLTTMNAYRMSYSIIFPILLSLTGFLLIEQLLITDGTVAPLNRLRIIYAFGAAIALIIFGISAAIVASRWYSTYPHHSYHHYAVIAAVIAFIDALVYIGEAISRNRKSRVI</sequence>
<evidence type="ECO:0000313" key="5">
    <source>
        <dbReference type="EMBL" id="CAF3693391.1"/>
    </source>
</evidence>
<dbReference type="EMBL" id="CAJNOU010000230">
    <property type="protein sequence ID" value="CAF0924771.1"/>
    <property type="molecule type" value="Genomic_DNA"/>
</dbReference>
<feature type="transmembrane region" description="Helical" evidence="1">
    <location>
        <begin position="110"/>
        <end position="130"/>
    </location>
</feature>
<reference evidence="3" key="1">
    <citation type="submission" date="2021-02" db="EMBL/GenBank/DDBJ databases">
        <authorList>
            <person name="Nowell W R."/>
        </authorList>
    </citation>
    <scope>NUCLEOTIDE SEQUENCE</scope>
</reference>
<gene>
    <name evidence="4" type="ORF">FNK824_LOCUS7286</name>
    <name evidence="5" type="ORF">OTI717_LOCUS12036</name>
    <name evidence="2" type="ORF">RFH988_LOCUS8329</name>
    <name evidence="3" type="ORF">SEV965_LOCUS6844</name>
</gene>
<comment type="caution">
    <text evidence="3">The sequence shown here is derived from an EMBL/GenBank/DDBJ whole genome shotgun (WGS) entry which is preliminary data.</text>
</comment>
<keyword evidence="1" id="KW-0812">Transmembrane</keyword>
<feature type="transmembrane region" description="Helical" evidence="1">
    <location>
        <begin position="7"/>
        <end position="25"/>
    </location>
</feature>
<feature type="transmembrane region" description="Helical" evidence="1">
    <location>
        <begin position="45"/>
        <end position="65"/>
    </location>
</feature>
<feature type="transmembrane region" description="Helical" evidence="1">
    <location>
        <begin position="77"/>
        <end position="98"/>
    </location>
</feature>
<evidence type="ECO:0000313" key="6">
    <source>
        <dbReference type="Proteomes" id="UP000663889"/>
    </source>
</evidence>